<evidence type="ECO:0000313" key="1">
    <source>
        <dbReference type="EMBL" id="CAB9502903.1"/>
    </source>
</evidence>
<dbReference type="AlphaFoldDB" id="A0A9N8HAI8"/>
<name>A0A9N8HAI8_9STRA</name>
<reference evidence="1" key="1">
    <citation type="submission" date="2020-06" db="EMBL/GenBank/DDBJ databases">
        <authorList>
            <consortium name="Plant Systems Biology data submission"/>
        </authorList>
    </citation>
    <scope>NUCLEOTIDE SEQUENCE</scope>
    <source>
        <strain evidence="1">D6</strain>
    </source>
</reference>
<comment type="caution">
    <text evidence="1">The sequence shown here is derived from an EMBL/GenBank/DDBJ whole genome shotgun (WGS) entry which is preliminary data.</text>
</comment>
<dbReference type="EMBL" id="CAICTM010000149">
    <property type="protein sequence ID" value="CAB9502903.1"/>
    <property type="molecule type" value="Genomic_DNA"/>
</dbReference>
<proteinExistence type="predicted"/>
<organism evidence="1 2">
    <name type="scientific">Seminavis robusta</name>
    <dbReference type="NCBI Taxonomy" id="568900"/>
    <lineage>
        <taxon>Eukaryota</taxon>
        <taxon>Sar</taxon>
        <taxon>Stramenopiles</taxon>
        <taxon>Ochrophyta</taxon>
        <taxon>Bacillariophyta</taxon>
        <taxon>Bacillariophyceae</taxon>
        <taxon>Bacillariophycidae</taxon>
        <taxon>Naviculales</taxon>
        <taxon>Naviculaceae</taxon>
        <taxon>Seminavis</taxon>
    </lineage>
</organism>
<protein>
    <submittedName>
        <fullName evidence="1">Uncharacterized protein</fullName>
    </submittedName>
</protein>
<accession>A0A9N8HAI8</accession>
<sequence>MVIRITSTMGYDRRVQGSLTLEQFGNSTLFRVLIDGHEVIDGPDGIRGPGNRFQGAVYLPESVQWEPLFRKVKSSNTTSVRGRSTFLRFGPNVSGVNALQVTLIHSNKNKSQDAKRVSTAFEACIAKASNAVNSVSNNNNSFHL</sequence>
<keyword evidence="2" id="KW-1185">Reference proteome</keyword>
<gene>
    <name evidence="1" type="ORF">SEMRO_150_G068720.1</name>
</gene>
<evidence type="ECO:0000313" key="2">
    <source>
        <dbReference type="Proteomes" id="UP001153069"/>
    </source>
</evidence>
<dbReference type="Proteomes" id="UP001153069">
    <property type="component" value="Unassembled WGS sequence"/>
</dbReference>